<keyword evidence="1" id="KW-0430">Lectin</keyword>
<dbReference type="Proteomes" id="UP000634136">
    <property type="component" value="Unassembled WGS sequence"/>
</dbReference>
<dbReference type="OrthoDB" id="688481at2759"/>
<evidence type="ECO:0000313" key="2">
    <source>
        <dbReference type="Proteomes" id="UP000634136"/>
    </source>
</evidence>
<dbReference type="GO" id="GO:0030246">
    <property type="term" value="F:carbohydrate binding"/>
    <property type="evidence" value="ECO:0007669"/>
    <property type="project" value="UniProtKB-KW"/>
</dbReference>
<name>A0A834WDV6_9FABA</name>
<organism evidence="1 2">
    <name type="scientific">Senna tora</name>
    <dbReference type="NCBI Taxonomy" id="362788"/>
    <lineage>
        <taxon>Eukaryota</taxon>
        <taxon>Viridiplantae</taxon>
        <taxon>Streptophyta</taxon>
        <taxon>Embryophyta</taxon>
        <taxon>Tracheophyta</taxon>
        <taxon>Spermatophyta</taxon>
        <taxon>Magnoliopsida</taxon>
        <taxon>eudicotyledons</taxon>
        <taxon>Gunneridae</taxon>
        <taxon>Pentapetalae</taxon>
        <taxon>rosids</taxon>
        <taxon>fabids</taxon>
        <taxon>Fabales</taxon>
        <taxon>Fabaceae</taxon>
        <taxon>Caesalpinioideae</taxon>
        <taxon>Cassia clade</taxon>
        <taxon>Senna</taxon>
    </lineage>
</organism>
<keyword evidence="2" id="KW-1185">Reference proteome</keyword>
<keyword evidence="1" id="KW-0808">Transferase</keyword>
<sequence length="159" mass="17897">MKNMGNARQNPSKSCQKLCILNSETRKENSLKTAPFLDFRNEEKKRKQSFQAASFFRKCTLHGKGRIREGVDGRIRKEETKEEEVEKVMVLGLACCHPNPHHRPSMKTVMQVLTGEMAPPVVPEERPAFVWPATPPSFNDTSLTAAGSQLGLFTELIGR</sequence>
<dbReference type="GO" id="GO:0016301">
    <property type="term" value="F:kinase activity"/>
    <property type="evidence" value="ECO:0007669"/>
    <property type="project" value="UniProtKB-KW"/>
</dbReference>
<dbReference type="Gene3D" id="1.10.510.10">
    <property type="entry name" value="Transferase(Phosphotransferase) domain 1"/>
    <property type="match status" value="1"/>
</dbReference>
<evidence type="ECO:0000313" key="1">
    <source>
        <dbReference type="EMBL" id="KAF7818947.1"/>
    </source>
</evidence>
<accession>A0A834WDV6</accession>
<comment type="caution">
    <text evidence="1">The sequence shown here is derived from an EMBL/GenBank/DDBJ whole genome shotgun (WGS) entry which is preliminary data.</text>
</comment>
<keyword evidence="1" id="KW-0418">Kinase</keyword>
<dbReference type="EMBL" id="JAAIUW010000008">
    <property type="protein sequence ID" value="KAF7818947.1"/>
    <property type="molecule type" value="Genomic_DNA"/>
</dbReference>
<dbReference type="AlphaFoldDB" id="A0A834WDV6"/>
<keyword evidence="1" id="KW-0675">Receptor</keyword>
<protein>
    <submittedName>
        <fullName evidence="1">Putative L-type lectin-domain containing receptor kinase S.5</fullName>
    </submittedName>
</protein>
<proteinExistence type="predicted"/>
<gene>
    <name evidence="1" type="ORF">G2W53_024402</name>
</gene>
<reference evidence="1" key="1">
    <citation type="submission" date="2020-09" db="EMBL/GenBank/DDBJ databases">
        <title>Genome-Enabled Discovery of Anthraquinone Biosynthesis in Senna tora.</title>
        <authorList>
            <person name="Kang S.-H."/>
            <person name="Pandey R.P."/>
            <person name="Lee C.-M."/>
            <person name="Sim J.-S."/>
            <person name="Jeong J.-T."/>
            <person name="Choi B.-S."/>
            <person name="Jung M."/>
            <person name="Ginzburg D."/>
            <person name="Zhao K."/>
            <person name="Won S.Y."/>
            <person name="Oh T.-J."/>
            <person name="Yu Y."/>
            <person name="Kim N.-H."/>
            <person name="Lee O.R."/>
            <person name="Lee T.-H."/>
            <person name="Bashyal P."/>
            <person name="Kim T.-S."/>
            <person name="Lee W.-H."/>
            <person name="Kawkins C."/>
            <person name="Kim C.-K."/>
            <person name="Kim J.S."/>
            <person name="Ahn B.O."/>
            <person name="Rhee S.Y."/>
            <person name="Sohng J.K."/>
        </authorList>
    </citation>
    <scope>NUCLEOTIDE SEQUENCE</scope>
    <source>
        <tissue evidence="1">Leaf</tissue>
    </source>
</reference>